<name>A0A1M6M5N3_9BACT</name>
<feature type="domain" description="Polymerase/histidinol phosphatase N-terminal" evidence="1">
    <location>
        <begin position="6"/>
        <end position="74"/>
    </location>
</feature>
<evidence type="ECO:0000313" key="2">
    <source>
        <dbReference type="EMBL" id="SHJ78737.1"/>
    </source>
</evidence>
<dbReference type="GO" id="GO:0035312">
    <property type="term" value="F:5'-3' DNA exonuclease activity"/>
    <property type="evidence" value="ECO:0007669"/>
    <property type="project" value="TreeGrafter"/>
</dbReference>
<evidence type="ECO:0000313" key="3">
    <source>
        <dbReference type="Proteomes" id="UP000184050"/>
    </source>
</evidence>
<gene>
    <name evidence="2" type="ORF">SAMN05444280_13029</name>
</gene>
<dbReference type="PANTHER" id="PTHR42924">
    <property type="entry name" value="EXONUCLEASE"/>
    <property type="match status" value="1"/>
</dbReference>
<dbReference type="RefSeq" id="WP_073172180.1">
    <property type="nucleotide sequence ID" value="NZ_FQZE01000030.1"/>
</dbReference>
<dbReference type="Proteomes" id="UP000184050">
    <property type="component" value="Unassembled WGS sequence"/>
</dbReference>
<keyword evidence="3" id="KW-1185">Reference proteome</keyword>
<organism evidence="2 3">
    <name type="scientific">Tangfeifania diversioriginum</name>
    <dbReference type="NCBI Taxonomy" id="1168035"/>
    <lineage>
        <taxon>Bacteria</taxon>
        <taxon>Pseudomonadati</taxon>
        <taxon>Bacteroidota</taxon>
        <taxon>Bacteroidia</taxon>
        <taxon>Marinilabiliales</taxon>
        <taxon>Prolixibacteraceae</taxon>
        <taxon>Tangfeifania</taxon>
    </lineage>
</organism>
<dbReference type="Pfam" id="PF02811">
    <property type="entry name" value="PHP"/>
    <property type="match status" value="1"/>
</dbReference>
<dbReference type="SMART" id="SM00481">
    <property type="entry name" value="POLIIIAc"/>
    <property type="match status" value="1"/>
</dbReference>
<evidence type="ECO:0000259" key="1">
    <source>
        <dbReference type="SMART" id="SM00481"/>
    </source>
</evidence>
<dbReference type="AlphaFoldDB" id="A0A1M6M5N3"/>
<proteinExistence type="predicted"/>
<dbReference type="OrthoDB" id="9791620at2"/>
<dbReference type="GO" id="GO:0004534">
    <property type="term" value="F:5'-3' RNA exonuclease activity"/>
    <property type="evidence" value="ECO:0007669"/>
    <property type="project" value="TreeGrafter"/>
</dbReference>
<accession>A0A1M6M5N3</accession>
<dbReference type="STRING" id="1168035.SAMN05444280_13029"/>
<dbReference type="InterPro" id="IPR052018">
    <property type="entry name" value="PHP_domain"/>
</dbReference>
<dbReference type="Pfam" id="PF13263">
    <property type="entry name" value="PHP_C"/>
    <property type="match status" value="1"/>
</dbReference>
<sequence length="246" mass="28180">MKKFRADLHIHSLLSPCADLEMTPLNIVQRVKEKQIDIIGITDHNSTKNAMVIKQLAEKKGIFVLTGAEVTTREEVHCLTFFEKENELQKFQQFIDENINKIPNDEGYFGYQPVVDENENIKEMIPYFLPAALQKGITQVQQQVEKLNGIFIPAHIDRSANGILSQLGFIPPTLKFDALGLSRHGSVKHVQKQYVLQNKITFIRNSDAHFLEQIGEIYSLFNLNEISYLEIKKALNQLDGRFVEQV</sequence>
<dbReference type="InterPro" id="IPR003141">
    <property type="entry name" value="Pol/His_phosphatase_N"/>
</dbReference>
<dbReference type="Gene3D" id="3.20.20.140">
    <property type="entry name" value="Metal-dependent hydrolases"/>
    <property type="match status" value="1"/>
</dbReference>
<reference evidence="2 3" key="1">
    <citation type="submission" date="2016-11" db="EMBL/GenBank/DDBJ databases">
        <authorList>
            <person name="Jaros S."/>
            <person name="Januszkiewicz K."/>
            <person name="Wedrychowicz H."/>
        </authorList>
    </citation>
    <scope>NUCLEOTIDE SEQUENCE [LARGE SCALE GENOMIC DNA]</scope>
    <source>
        <strain evidence="2 3">DSM 27063</strain>
    </source>
</reference>
<dbReference type="SUPFAM" id="SSF89550">
    <property type="entry name" value="PHP domain-like"/>
    <property type="match status" value="1"/>
</dbReference>
<protein>
    <recommendedName>
        <fullName evidence="1">Polymerase/histidinol phosphatase N-terminal domain-containing protein</fullName>
    </recommendedName>
</protein>
<dbReference type="PANTHER" id="PTHR42924:SF3">
    <property type="entry name" value="POLYMERASE_HISTIDINOL PHOSPHATASE N-TERMINAL DOMAIN-CONTAINING PROTEIN"/>
    <property type="match status" value="1"/>
</dbReference>
<dbReference type="CDD" id="cd07432">
    <property type="entry name" value="PHP_HisPPase"/>
    <property type="match status" value="1"/>
</dbReference>
<dbReference type="InterPro" id="IPR004013">
    <property type="entry name" value="PHP_dom"/>
</dbReference>
<dbReference type="InterPro" id="IPR016195">
    <property type="entry name" value="Pol/histidinol_Pase-like"/>
</dbReference>
<dbReference type="EMBL" id="FQZE01000030">
    <property type="protein sequence ID" value="SHJ78737.1"/>
    <property type="molecule type" value="Genomic_DNA"/>
</dbReference>